<dbReference type="PANTHER" id="PTHR13325:SF3">
    <property type="entry name" value="MEMBRANE-BOUND TRANSCRIPTION FACTOR SITE-2 PROTEASE"/>
    <property type="match status" value="1"/>
</dbReference>
<dbReference type="InterPro" id="IPR035986">
    <property type="entry name" value="PKD_dom_sf"/>
</dbReference>
<feature type="transmembrane region" description="Helical" evidence="5">
    <location>
        <begin position="410"/>
        <end position="429"/>
    </location>
</feature>
<dbReference type="PRINTS" id="PR01000">
    <property type="entry name" value="SREBPS2PTASE"/>
</dbReference>
<dbReference type="Gene3D" id="2.30.42.10">
    <property type="match status" value="1"/>
</dbReference>
<feature type="transmembrane region" description="Helical" evidence="5">
    <location>
        <begin position="474"/>
        <end position="491"/>
    </location>
</feature>
<feature type="domain" description="PKD" evidence="6">
    <location>
        <begin position="503"/>
        <end position="581"/>
    </location>
</feature>
<keyword evidence="4 5" id="KW-0472">Membrane</keyword>
<comment type="subcellular location">
    <subcellularLocation>
        <location evidence="1">Endomembrane system</location>
        <topology evidence="1">Multi-pass membrane protein</topology>
    </subcellularLocation>
</comment>
<evidence type="ECO:0000256" key="1">
    <source>
        <dbReference type="ARBA" id="ARBA00004127"/>
    </source>
</evidence>
<dbReference type="AlphaFoldDB" id="A0A075GHG9"/>
<dbReference type="SUPFAM" id="SSF49299">
    <property type="entry name" value="PKD domain"/>
    <property type="match status" value="1"/>
</dbReference>
<keyword evidence="3 5" id="KW-1133">Transmembrane helix</keyword>
<accession>A0A075GHG9</accession>
<dbReference type="Pfam" id="PF18911">
    <property type="entry name" value="PKD_4"/>
    <property type="match status" value="1"/>
</dbReference>
<dbReference type="Gene3D" id="2.60.40.10">
    <property type="entry name" value="Immunoglobulins"/>
    <property type="match status" value="1"/>
</dbReference>
<dbReference type="EMBL" id="KF900679">
    <property type="protein sequence ID" value="AIF03426.1"/>
    <property type="molecule type" value="Genomic_DNA"/>
</dbReference>
<evidence type="ECO:0000256" key="4">
    <source>
        <dbReference type="ARBA" id="ARBA00023136"/>
    </source>
</evidence>
<protein>
    <submittedName>
        <fullName evidence="7">Putative membrane-associated protease</fullName>
    </submittedName>
</protein>
<dbReference type="PANTHER" id="PTHR13325">
    <property type="entry name" value="PROTEASE M50 MEMBRANE-BOUND TRANSCRIPTION FACTOR SITE 2 PROTEASE"/>
    <property type="match status" value="1"/>
</dbReference>
<dbReference type="GO" id="GO:0005737">
    <property type="term" value="C:cytoplasm"/>
    <property type="evidence" value="ECO:0007669"/>
    <property type="project" value="TreeGrafter"/>
</dbReference>
<evidence type="ECO:0000256" key="5">
    <source>
        <dbReference type="SAM" id="Phobius"/>
    </source>
</evidence>
<reference evidence="7" key="1">
    <citation type="journal article" date="2014" name="Genome Biol. Evol.">
        <title>Pangenome evidence for extensive interdomain horizontal transfer affecting lineage core and shell genes in uncultured planktonic thaumarchaeota and euryarchaeota.</title>
        <authorList>
            <person name="Deschamps P."/>
            <person name="Zivanovic Y."/>
            <person name="Moreira D."/>
            <person name="Rodriguez-Valera F."/>
            <person name="Lopez-Garcia P."/>
        </authorList>
    </citation>
    <scope>NUCLEOTIDE SEQUENCE</scope>
</reference>
<dbReference type="GO" id="GO:0012505">
    <property type="term" value="C:endomembrane system"/>
    <property type="evidence" value="ECO:0007669"/>
    <property type="project" value="UniProtKB-SubCell"/>
</dbReference>
<evidence type="ECO:0000256" key="2">
    <source>
        <dbReference type="ARBA" id="ARBA00022692"/>
    </source>
</evidence>
<dbReference type="Pfam" id="PF02163">
    <property type="entry name" value="Peptidase_M50"/>
    <property type="match status" value="1"/>
</dbReference>
<keyword evidence="7" id="KW-0645">Protease</keyword>
<dbReference type="InterPro" id="IPR013783">
    <property type="entry name" value="Ig-like_fold"/>
</dbReference>
<sequence>MASLPDFRQLSDSVRSLDRARVEAFLQAHWRLLTFLLVLLLLGGFSPSSGYTRFALLVALWVGGLRWAQNEGRLEPLGLDLIWGRSFLMWRTGRGKRFIERMAQYPVVWRRFGDVGLVMVFGTMVTMLSLLVWQAFLVFDIPKSAAVSPKLMLGLPGLNPVIPLWYGIAALAIAIVVHEFCHGILARVANVRLKALGLLFFAAPVGAFVEPDEEEMVAMRRIDRMRLYAAGPASNITLAFLFALLFSWGMVAALEPAHEGALTASVVADYAGAEAGLEPWMLLTSVNGTDIESAGDFGAALNQTWAGQNVTVQALDKGQPRSFDVTLDDKGSYYLQYYPDYYETWMSGKGFLGVAVTDQSVVTDGLAHPAQDGWSLLRYITLPFLKLQPFPEHFTALFEPSGLPGLLPDGLFWITANLFYWIFWLNLMVGMTNALPAVPLDGGFIFGDSVAALLDRLRRPALSAQRKEQITDRLVGALAILVVALVVWQMVGPRLVGTEVAFLQARFDASADEGWNGDSFDFDASRSVGGFVEWEWDFGDGATASGEQVSHAWDAGGAYYVVLTAKAADGHQSRAYQPVVIDHRAQASGEVGVLDSATEAIAASPYIGQVRTQITVSGETPLLSTEVTVTLTSPSGETQQQTVTVSQQSTVGWGWVADGEVGDWTVDLESEDFEFSYEVAWELDYRLAA</sequence>
<dbReference type="GO" id="GO:0031293">
    <property type="term" value="P:membrane protein intracellular domain proteolysis"/>
    <property type="evidence" value="ECO:0007669"/>
    <property type="project" value="TreeGrafter"/>
</dbReference>
<dbReference type="SUPFAM" id="SSF50156">
    <property type="entry name" value="PDZ domain-like"/>
    <property type="match status" value="1"/>
</dbReference>
<feature type="transmembrane region" description="Helical" evidence="5">
    <location>
        <begin position="115"/>
        <end position="141"/>
    </location>
</feature>
<feature type="transmembrane region" description="Helical" evidence="5">
    <location>
        <begin position="161"/>
        <end position="181"/>
    </location>
</feature>
<dbReference type="InterPro" id="IPR036034">
    <property type="entry name" value="PDZ_sf"/>
</dbReference>
<dbReference type="InterPro" id="IPR022409">
    <property type="entry name" value="PKD/Chitinase_dom"/>
</dbReference>
<dbReference type="GO" id="GO:0004222">
    <property type="term" value="F:metalloendopeptidase activity"/>
    <property type="evidence" value="ECO:0007669"/>
    <property type="project" value="InterPro"/>
</dbReference>
<keyword evidence="7" id="KW-0378">Hydrolase</keyword>
<organism evidence="7">
    <name type="scientific">uncultured marine group II/III euryarchaeote KM3_164_G07</name>
    <dbReference type="NCBI Taxonomy" id="1457918"/>
    <lineage>
        <taxon>Archaea</taxon>
        <taxon>Methanobacteriati</taxon>
        <taxon>Methanobacteriota</taxon>
        <taxon>environmental samples</taxon>
    </lineage>
</organism>
<feature type="transmembrane region" description="Helical" evidence="5">
    <location>
        <begin position="229"/>
        <end position="254"/>
    </location>
</feature>
<dbReference type="SMART" id="SM00089">
    <property type="entry name" value="PKD"/>
    <property type="match status" value="1"/>
</dbReference>
<dbReference type="GO" id="GO:0016020">
    <property type="term" value="C:membrane"/>
    <property type="evidence" value="ECO:0007669"/>
    <property type="project" value="InterPro"/>
</dbReference>
<dbReference type="InterPro" id="IPR008915">
    <property type="entry name" value="Peptidase_M50"/>
</dbReference>
<dbReference type="CDD" id="cd00146">
    <property type="entry name" value="PKD"/>
    <property type="match status" value="1"/>
</dbReference>
<dbReference type="CDD" id="cd06159">
    <property type="entry name" value="S2P-M50_PDZ_Arch"/>
    <property type="match status" value="1"/>
</dbReference>
<evidence type="ECO:0000313" key="7">
    <source>
        <dbReference type="EMBL" id="AIF03426.1"/>
    </source>
</evidence>
<dbReference type="PROSITE" id="PS50093">
    <property type="entry name" value="PKD"/>
    <property type="match status" value="1"/>
</dbReference>
<dbReference type="InterPro" id="IPR000601">
    <property type="entry name" value="PKD_dom"/>
</dbReference>
<evidence type="ECO:0000256" key="3">
    <source>
        <dbReference type="ARBA" id="ARBA00022989"/>
    </source>
</evidence>
<keyword evidence="2 5" id="KW-0812">Transmembrane</keyword>
<evidence type="ECO:0000259" key="6">
    <source>
        <dbReference type="PROSITE" id="PS50093"/>
    </source>
</evidence>
<dbReference type="InterPro" id="IPR001193">
    <property type="entry name" value="MBTPS2"/>
</dbReference>
<proteinExistence type="predicted"/>
<name>A0A075GHG9_9EURY</name>